<dbReference type="Pfam" id="PF22262">
    <property type="entry name" value="DUF6950"/>
    <property type="match status" value="1"/>
</dbReference>
<evidence type="ECO:0000313" key="2">
    <source>
        <dbReference type="EMBL" id="MBA9061675.1"/>
    </source>
</evidence>
<dbReference type="Proteomes" id="UP000565455">
    <property type="component" value="Unassembled WGS sequence"/>
</dbReference>
<accession>A0ABR6D7A3</accession>
<name>A0ABR6D7A3_9HYPH</name>
<dbReference type="RefSeq" id="WP_246410584.1">
    <property type="nucleotide sequence ID" value="NZ_JACJIM010000002.1"/>
</dbReference>
<evidence type="ECO:0000313" key="3">
    <source>
        <dbReference type="Proteomes" id="UP000565455"/>
    </source>
</evidence>
<organism evidence="2 3">
    <name type="scientific">Methylobacterium fujisawaense</name>
    <dbReference type="NCBI Taxonomy" id="107400"/>
    <lineage>
        <taxon>Bacteria</taxon>
        <taxon>Pseudomonadati</taxon>
        <taxon>Pseudomonadota</taxon>
        <taxon>Alphaproteobacteria</taxon>
        <taxon>Hyphomicrobiales</taxon>
        <taxon>Methylobacteriaceae</taxon>
        <taxon>Methylobacterium</taxon>
    </lineage>
</organism>
<dbReference type="InterPro" id="IPR053802">
    <property type="entry name" value="DUF6950"/>
</dbReference>
<reference evidence="2 3" key="1">
    <citation type="submission" date="2020-08" db="EMBL/GenBank/DDBJ databases">
        <title>Genomic Encyclopedia of Type Strains, Phase IV (KMG-IV): sequencing the most valuable type-strain genomes for metagenomic binning, comparative biology and taxonomic classification.</title>
        <authorList>
            <person name="Goeker M."/>
        </authorList>
    </citation>
    <scope>NUCLEOTIDE SEQUENCE [LARGE SCALE GENOMIC DNA]</scope>
    <source>
        <strain evidence="2 3">DSM 5686</strain>
    </source>
</reference>
<protein>
    <recommendedName>
        <fullName evidence="1">DUF6950 domain-containing protein</fullName>
    </recommendedName>
</protein>
<keyword evidence="3" id="KW-1185">Reference proteome</keyword>
<dbReference type="GeneID" id="96602795"/>
<proteinExistence type="predicted"/>
<evidence type="ECO:0000259" key="1">
    <source>
        <dbReference type="Pfam" id="PF22262"/>
    </source>
</evidence>
<gene>
    <name evidence="2" type="ORF">GGQ91_001052</name>
</gene>
<feature type="domain" description="DUF6950" evidence="1">
    <location>
        <begin position="5"/>
        <end position="135"/>
    </location>
</feature>
<sequence>MESRDPGDQQLSAFLRAAARADFVWGTCDCSLVMADWCRVRRGVDPAARLRGHYRTALGARRTVRRRGGFETVVRALMTEAGFATTESPRTGDVGLVAHPRVGPACAIRCPLGWAVKSPAGLALGPWPARVAWRV</sequence>
<dbReference type="EMBL" id="JACJIM010000002">
    <property type="protein sequence ID" value="MBA9061675.1"/>
    <property type="molecule type" value="Genomic_DNA"/>
</dbReference>
<comment type="caution">
    <text evidence="2">The sequence shown here is derived from an EMBL/GenBank/DDBJ whole genome shotgun (WGS) entry which is preliminary data.</text>
</comment>